<name>A0AAE1TEJ4_9FABA</name>
<protein>
    <recommendedName>
        <fullName evidence="3">C-JID domain-containing protein</fullName>
    </recommendedName>
</protein>
<proteinExistence type="predicted"/>
<gene>
    <name evidence="4" type="ORF">QN277_012392</name>
</gene>
<organism evidence="4 5">
    <name type="scientific">Acacia crassicarpa</name>
    <name type="common">northern wattle</name>
    <dbReference type="NCBI Taxonomy" id="499986"/>
    <lineage>
        <taxon>Eukaryota</taxon>
        <taxon>Viridiplantae</taxon>
        <taxon>Streptophyta</taxon>
        <taxon>Embryophyta</taxon>
        <taxon>Tracheophyta</taxon>
        <taxon>Spermatophyta</taxon>
        <taxon>Magnoliopsida</taxon>
        <taxon>eudicotyledons</taxon>
        <taxon>Gunneridae</taxon>
        <taxon>Pentapetalae</taxon>
        <taxon>rosids</taxon>
        <taxon>fabids</taxon>
        <taxon>Fabales</taxon>
        <taxon>Fabaceae</taxon>
        <taxon>Caesalpinioideae</taxon>
        <taxon>mimosoid clade</taxon>
        <taxon>Acacieae</taxon>
        <taxon>Acacia</taxon>
    </lineage>
</organism>
<accession>A0AAE1TEJ4</accession>
<dbReference type="EMBL" id="JAWXYG010000002">
    <property type="protein sequence ID" value="KAK4280820.1"/>
    <property type="molecule type" value="Genomic_DNA"/>
</dbReference>
<sequence>MMIFSMASDELREQIRIRSRFQNCVNLDEHSLRDIAMHSHVNIKRMAYEHLSILGKSNIFLGGPIDVIYPGSNGPDWFMNRTRQSSITMDLSSSQPSVFVGFIFCAVVARFPSNDKNFVGCDCYLEINGVRDMNMGAWTSINTCEFMCDHVCIWYDERCCMKTSEGMEADESNDMKILFEFFAQTGNTWEKKRDIGIKECGVYPIYDSEYHTFIEELKLNSQLRAIEEEKDDGEAIHLAQKPNQHIITPQPSKTWEKATQGLKDLINL</sequence>
<dbReference type="Proteomes" id="UP001293593">
    <property type="component" value="Unassembled WGS sequence"/>
</dbReference>
<keyword evidence="2" id="KW-0677">Repeat</keyword>
<comment type="caution">
    <text evidence="4">The sequence shown here is derived from an EMBL/GenBank/DDBJ whole genome shotgun (WGS) entry which is preliminary data.</text>
</comment>
<reference evidence="4" key="1">
    <citation type="submission" date="2023-10" db="EMBL/GenBank/DDBJ databases">
        <title>Chromosome-level genome of the transformable northern wattle, Acacia crassicarpa.</title>
        <authorList>
            <person name="Massaro I."/>
            <person name="Sinha N.R."/>
            <person name="Poethig S."/>
            <person name="Leichty A.R."/>
        </authorList>
    </citation>
    <scope>NUCLEOTIDE SEQUENCE</scope>
    <source>
        <strain evidence="4">Acra3RX</strain>
        <tissue evidence="4">Leaf</tissue>
    </source>
</reference>
<evidence type="ECO:0000256" key="1">
    <source>
        <dbReference type="ARBA" id="ARBA00022614"/>
    </source>
</evidence>
<evidence type="ECO:0000256" key="2">
    <source>
        <dbReference type="ARBA" id="ARBA00022737"/>
    </source>
</evidence>
<evidence type="ECO:0000313" key="4">
    <source>
        <dbReference type="EMBL" id="KAK4280820.1"/>
    </source>
</evidence>
<feature type="domain" description="C-JID" evidence="3">
    <location>
        <begin position="70"/>
        <end position="209"/>
    </location>
</feature>
<dbReference type="AlphaFoldDB" id="A0AAE1TEJ4"/>
<keyword evidence="1" id="KW-0433">Leucine-rich repeat</keyword>
<evidence type="ECO:0000313" key="5">
    <source>
        <dbReference type="Proteomes" id="UP001293593"/>
    </source>
</evidence>
<keyword evidence="5" id="KW-1185">Reference proteome</keyword>
<dbReference type="Pfam" id="PF20160">
    <property type="entry name" value="C-JID"/>
    <property type="match status" value="1"/>
</dbReference>
<evidence type="ECO:0000259" key="3">
    <source>
        <dbReference type="Pfam" id="PF20160"/>
    </source>
</evidence>
<dbReference type="InterPro" id="IPR045344">
    <property type="entry name" value="C-JID"/>
</dbReference>